<gene>
    <name evidence="5" type="ORF">HY834_01045</name>
</gene>
<dbReference type="CDD" id="cd07185">
    <property type="entry name" value="OmpA_C-like"/>
    <property type="match status" value="1"/>
</dbReference>
<name>A0A933KX97_9HYPH</name>
<comment type="caution">
    <text evidence="5">The sequence shown here is derived from an EMBL/GenBank/DDBJ whole genome shotgun (WGS) entry which is preliminary data.</text>
</comment>
<feature type="compositionally biased region" description="Acidic residues" evidence="2">
    <location>
        <begin position="292"/>
        <end position="303"/>
    </location>
</feature>
<dbReference type="InterPro" id="IPR036737">
    <property type="entry name" value="OmpA-like_sf"/>
</dbReference>
<evidence type="ECO:0000256" key="2">
    <source>
        <dbReference type="SAM" id="MobiDB-lite"/>
    </source>
</evidence>
<feature type="compositionally biased region" description="Low complexity" evidence="2">
    <location>
        <begin position="102"/>
        <end position="162"/>
    </location>
</feature>
<organism evidence="5 6">
    <name type="scientific">Devosia nanyangense</name>
    <dbReference type="NCBI Taxonomy" id="1228055"/>
    <lineage>
        <taxon>Bacteria</taxon>
        <taxon>Pseudomonadati</taxon>
        <taxon>Pseudomonadota</taxon>
        <taxon>Alphaproteobacteria</taxon>
        <taxon>Hyphomicrobiales</taxon>
        <taxon>Devosiaceae</taxon>
        <taxon>Devosia</taxon>
    </lineage>
</organism>
<dbReference type="Proteomes" id="UP000782610">
    <property type="component" value="Unassembled WGS sequence"/>
</dbReference>
<feature type="signal peptide" evidence="3">
    <location>
        <begin position="1"/>
        <end position="26"/>
    </location>
</feature>
<dbReference type="GO" id="GO:0016020">
    <property type="term" value="C:membrane"/>
    <property type="evidence" value="ECO:0007669"/>
    <property type="project" value="UniProtKB-UniRule"/>
</dbReference>
<evidence type="ECO:0000256" key="3">
    <source>
        <dbReference type="SAM" id="SignalP"/>
    </source>
</evidence>
<feature type="region of interest" description="Disordered" evidence="2">
    <location>
        <begin position="77"/>
        <end position="165"/>
    </location>
</feature>
<dbReference type="InterPro" id="IPR050330">
    <property type="entry name" value="Bact_OuterMem_StrucFunc"/>
</dbReference>
<keyword evidence="1" id="KW-0472">Membrane</keyword>
<protein>
    <submittedName>
        <fullName evidence="5">OmpA family protein</fullName>
    </submittedName>
</protein>
<evidence type="ECO:0000259" key="4">
    <source>
        <dbReference type="PROSITE" id="PS51123"/>
    </source>
</evidence>
<evidence type="ECO:0000313" key="5">
    <source>
        <dbReference type="EMBL" id="MBI4920309.1"/>
    </source>
</evidence>
<reference evidence="5" key="1">
    <citation type="submission" date="2020-07" db="EMBL/GenBank/DDBJ databases">
        <title>Huge and variable diversity of episymbiotic CPR bacteria and DPANN archaea in groundwater ecosystems.</title>
        <authorList>
            <person name="He C.Y."/>
            <person name="Keren R."/>
            <person name="Whittaker M."/>
            <person name="Farag I.F."/>
            <person name="Doudna J."/>
            <person name="Cate J.H.D."/>
            <person name="Banfield J.F."/>
        </authorList>
    </citation>
    <scope>NUCLEOTIDE SEQUENCE</scope>
    <source>
        <strain evidence="5">NC_groundwater_1586_Pr3_B-0.1um_66_15</strain>
    </source>
</reference>
<dbReference type="AlphaFoldDB" id="A0A933KX97"/>
<sequence length="650" mass="69599">MRFRNWLLTGTSLTFLALAPLGVANAQDAADPALVAAYQTFQADQSEANKQALTEACITAGFANLDECIVALSAVAPVDQPSSSEEAAPPASSEEPAPPEVPSSEEVAPPAESSVEAPPAEASSSEAAPVAPSSEEAAPAPSSEEAVPPSSEEAAPPASSEEPAVDANADVLAQLTAAVNLYNEGVADLDAGDANGQVKIDQAQGQIDTICTGAGFADTASCLAQFGLALNPLPPAASSEQPVASEEPSEQPISELPNADEPVDENAVEVLPPEIAPEEAAPILDSAKDEENAVSEEPSDQVSEEPAPPEDAVPPPADDQGAQQDIQPPPPEDQSALTEEGQAKGEFDLEFAAPLAPETADVEIIETPSATNPTFIFKIGIYIYISNVRQERDRYYDPDADEIYYEDLSNGRVRETIIRPNGVKIVTIYNRYGEVLKRTKIYPDNREFYLATYQPADDSDGFWLDPGDELPPLRLTISAGDYILDADVADEDEVEFFLDQPPVEKVRRIYSIDEVKRSARIRDTVRRLEVGGLTFDTGKATISRDQVGALSKVAKAMLALLDRNPGEVFLVEGHTDAVGKDVPNLVLSDERAATVARILTDFYEVPPENLVTQGYGERYLKVKTEEAERLNRRVTIKRITPLVSYTADNG</sequence>
<feature type="chain" id="PRO_5037690803" evidence="3">
    <location>
        <begin position="27"/>
        <end position="650"/>
    </location>
</feature>
<feature type="compositionally biased region" description="Low complexity" evidence="2">
    <location>
        <begin position="81"/>
        <end position="95"/>
    </location>
</feature>
<dbReference type="Pfam" id="PF00691">
    <property type="entry name" value="OmpA"/>
    <property type="match status" value="1"/>
</dbReference>
<feature type="domain" description="OmpA-like" evidence="4">
    <location>
        <begin position="522"/>
        <end position="642"/>
    </location>
</feature>
<proteinExistence type="predicted"/>
<dbReference type="Gene3D" id="3.30.1330.60">
    <property type="entry name" value="OmpA-like domain"/>
    <property type="match status" value="1"/>
</dbReference>
<dbReference type="PANTHER" id="PTHR30329:SF21">
    <property type="entry name" value="LIPOPROTEIN YIAD-RELATED"/>
    <property type="match status" value="1"/>
</dbReference>
<dbReference type="PANTHER" id="PTHR30329">
    <property type="entry name" value="STATOR ELEMENT OF FLAGELLAR MOTOR COMPLEX"/>
    <property type="match status" value="1"/>
</dbReference>
<keyword evidence="3" id="KW-0732">Signal</keyword>
<dbReference type="EMBL" id="JACRAF010000004">
    <property type="protein sequence ID" value="MBI4920309.1"/>
    <property type="molecule type" value="Genomic_DNA"/>
</dbReference>
<feature type="region of interest" description="Disordered" evidence="2">
    <location>
        <begin position="287"/>
        <end position="340"/>
    </location>
</feature>
<dbReference type="PROSITE" id="PS51123">
    <property type="entry name" value="OMPA_2"/>
    <property type="match status" value="1"/>
</dbReference>
<evidence type="ECO:0000256" key="1">
    <source>
        <dbReference type="PROSITE-ProRule" id="PRU00473"/>
    </source>
</evidence>
<dbReference type="InterPro" id="IPR006665">
    <property type="entry name" value="OmpA-like"/>
</dbReference>
<feature type="region of interest" description="Disordered" evidence="2">
    <location>
        <begin position="231"/>
        <end position="263"/>
    </location>
</feature>
<evidence type="ECO:0000313" key="6">
    <source>
        <dbReference type="Proteomes" id="UP000782610"/>
    </source>
</evidence>
<dbReference type="SUPFAM" id="SSF103088">
    <property type="entry name" value="OmpA-like"/>
    <property type="match status" value="1"/>
</dbReference>
<accession>A0A933KX97</accession>